<evidence type="ECO:0000313" key="1">
    <source>
        <dbReference type="EMBL" id="MFC4720053.1"/>
    </source>
</evidence>
<dbReference type="EMBL" id="JBHSGS010000055">
    <property type="protein sequence ID" value="MFC4720053.1"/>
    <property type="molecule type" value="Genomic_DNA"/>
</dbReference>
<sequence length="127" mass="14108">MLKKRTRRILALTVLVVIALPLEPLKKLLIAIPALQLLLIEWNEFHLSKLKKRRGILMNKTIEVTDLVMAANSINGALKGLGTLTFNQFSSVDITTEDIDALEGMIRAIQALADNHAQALMEFESGM</sequence>
<name>A0ABV9MZF4_9ENTE</name>
<dbReference type="Proteomes" id="UP001595969">
    <property type="component" value="Unassembled WGS sequence"/>
</dbReference>
<accession>A0ABV9MZF4</accession>
<organism evidence="1 2">
    <name type="scientific">Enterococcus lemanii</name>
    <dbReference type="NCBI Taxonomy" id="1159752"/>
    <lineage>
        <taxon>Bacteria</taxon>
        <taxon>Bacillati</taxon>
        <taxon>Bacillota</taxon>
        <taxon>Bacilli</taxon>
        <taxon>Lactobacillales</taxon>
        <taxon>Enterococcaceae</taxon>
        <taxon>Enterococcus</taxon>
    </lineage>
</organism>
<proteinExistence type="predicted"/>
<keyword evidence="2" id="KW-1185">Reference proteome</keyword>
<comment type="caution">
    <text evidence="1">The sequence shown here is derived from an EMBL/GenBank/DDBJ whole genome shotgun (WGS) entry which is preliminary data.</text>
</comment>
<dbReference type="RefSeq" id="WP_204654523.1">
    <property type="nucleotide sequence ID" value="NZ_JAFBFD010000029.1"/>
</dbReference>
<evidence type="ECO:0000313" key="2">
    <source>
        <dbReference type="Proteomes" id="UP001595969"/>
    </source>
</evidence>
<reference evidence="2" key="1">
    <citation type="journal article" date="2019" name="Int. J. Syst. Evol. Microbiol.">
        <title>The Global Catalogue of Microorganisms (GCM) 10K type strain sequencing project: providing services to taxonomists for standard genome sequencing and annotation.</title>
        <authorList>
            <consortium name="The Broad Institute Genomics Platform"/>
            <consortium name="The Broad Institute Genome Sequencing Center for Infectious Disease"/>
            <person name="Wu L."/>
            <person name="Ma J."/>
        </authorList>
    </citation>
    <scope>NUCLEOTIDE SEQUENCE [LARGE SCALE GENOMIC DNA]</scope>
    <source>
        <strain evidence="2">CGMCC 1.19032</strain>
    </source>
</reference>
<protein>
    <submittedName>
        <fullName evidence="1">Uncharacterized protein</fullName>
    </submittedName>
</protein>
<gene>
    <name evidence="1" type="ORF">ACFO5I_09975</name>
</gene>